<feature type="transmembrane region" description="Helical" evidence="9">
    <location>
        <begin position="73"/>
        <end position="92"/>
    </location>
</feature>
<dbReference type="GO" id="GO:0046872">
    <property type="term" value="F:metal ion binding"/>
    <property type="evidence" value="ECO:0007669"/>
    <property type="project" value="UniProtKB-KW"/>
</dbReference>
<dbReference type="InterPro" id="IPR001757">
    <property type="entry name" value="P_typ_ATPase"/>
</dbReference>
<feature type="region of interest" description="Disordered" evidence="10">
    <location>
        <begin position="652"/>
        <end position="672"/>
    </location>
</feature>
<keyword evidence="9" id="KW-0479">Metal-binding</keyword>
<dbReference type="SUPFAM" id="SSF81653">
    <property type="entry name" value="Calcium ATPase, transduction domain A"/>
    <property type="match status" value="1"/>
</dbReference>
<keyword evidence="3 9" id="KW-0812">Transmembrane</keyword>
<dbReference type="SFLD" id="SFLDS00003">
    <property type="entry name" value="Haloacid_Dehalogenase"/>
    <property type="match status" value="1"/>
</dbReference>
<dbReference type="InterPro" id="IPR023299">
    <property type="entry name" value="ATPase_P-typ_cyto_dom_N"/>
</dbReference>
<evidence type="ECO:0000256" key="10">
    <source>
        <dbReference type="SAM" id="MobiDB-lite"/>
    </source>
</evidence>
<dbReference type="EC" id="7.2.2.12" evidence="7"/>
<reference evidence="13" key="1">
    <citation type="submission" date="2016-10" db="EMBL/GenBank/DDBJ databases">
        <authorList>
            <person name="Varghese N."/>
            <person name="Submissions S."/>
        </authorList>
    </citation>
    <scope>NUCLEOTIDE SEQUENCE [LARGE SCALE GENOMIC DNA]</scope>
    <source>
        <strain evidence="13">ATCC 25963</strain>
    </source>
</reference>
<dbReference type="PRINTS" id="PR00119">
    <property type="entry name" value="CATATPASE"/>
</dbReference>
<dbReference type="Proteomes" id="UP000199400">
    <property type="component" value="Unassembled WGS sequence"/>
</dbReference>
<keyword evidence="6 9" id="KW-0472">Membrane</keyword>
<dbReference type="SFLD" id="SFLDF00027">
    <property type="entry name" value="p-type_atpase"/>
    <property type="match status" value="1"/>
</dbReference>
<feature type="transmembrane region" description="Helical" evidence="9">
    <location>
        <begin position="606"/>
        <end position="626"/>
    </location>
</feature>
<name>A0A1I1XF70_9BACT</name>
<dbReference type="Pfam" id="PF00702">
    <property type="entry name" value="Hydrolase"/>
    <property type="match status" value="1"/>
</dbReference>
<evidence type="ECO:0000256" key="6">
    <source>
        <dbReference type="ARBA" id="ARBA00023136"/>
    </source>
</evidence>
<dbReference type="SFLD" id="SFLDG00002">
    <property type="entry name" value="C1.7:_P-type_atpase_like"/>
    <property type="match status" value="1"/>
</dbReference>
<dbReference type="STRING" id="54.SAMN02745121_02813"/>
<dbReference type="NCBIfam" id="TIGR01525">
    <property type="entry name" value="ATPase-IB_hvy"/>
    <property type="match status" value="1"/>
</dbReference>
<evidence type="ECO:0000256" key="8">
    <source>
        <dbReference type="ARBA" id="ARBA00047308"/>
    </source>
</evidence>
<sequence>MLGLEILLVGGVVYLARRAYEHLAADPAKPDSGAAPPEDDIDAANAAAIAEAEGVRESHALAVTGLGLAATGALVWAPATILGIGCIVYNTVDVLRTGWRKWQVERRVGAEFVDTSAVMIALGAGLCVLAGFAQWVYFVAIRLRLAAKGRLRGTIEGVFTEAPAIAWRLVDGSEVATPLDRLQVGDFVVVGAGELMPVDGVVERGEAAIDQQFLTGEAQPAEKTPGDEVHAGTVILRGRLVVRVARTGSDTAAARIEAALRRTVAYEQQLELRSERVSDSTTVPTFAVAAAAGVLQGAPAMLGILSSNFSSILRLLSPWSMLNYIETAAGRGVLVKDGRSLETLPRVDTVVFDKTGTLTLGELKVVAIDPLGDADERTVLSYAGSVEQRQTHAIAQAIAAAAAARGVELAPTTEVEYTLGHGVRAAVGGAVVLTGSRRFIQQQGIAVPDADDTGAGIHSRVWVAVGAAVIGSLVLAPVVRPEARALIDRLRARGLAVHVLSGDREAPTRALADALGIPNVHAEQLPEDKARLIDTMQVAGRTVCFVGDGINDAIALKKAALSVSLRNAAAPAVDSAQVVLMDGTLRRLADVFDLGDAFARDQRHNLIITMGSSVACVAGVFIAHISLATINLAFAASAGLGIAVNTLPTWSRRSPADGERAADGPRLEGASP</sequence>
<proteinExistence type="inferred from homology"/>
<dbReference type="InterPro" id="IPR044492">
    <property type="entry name" value="P_typ_ATPase_HD_dom"/>
</dbReference>
<evidence type="ECO:0000313" key="13">
    <source>
        <dbReference type="Proteomes" id="UP000199400"/>
    </source>
</evidence>
<keyword evidence="9" id="KW-0067">ATP-binding</keyword>
<gene>
    <name evidence="12" type="ORF">SAMN02745121_02813</name>
</gene>
<evidence type="ECO:0000256" key="2">
    <source>
        <dbReference type="ARBA" id="ARBA00006024"/>
    </source>
</evidence>
<dbReference type="SUPFAM" id="SSF56784">
    <property type="entry name" value="HAD-like"/>
    <property type="match status" value="1"/>
</dbReference>
<accession>A0A1I1XF70</accession>
<evidence type="ECO:0000256" key="5">
    <source>
        <dbReference type="ARBA" id="ARBA00022989"/>
    </source>
</evidence>
<dbReference type="Gene3D" id="3.40.50.1000">
    <property type="entry name" value="HAD superfamily/HAD-like"/>
    <property type="match status" value="1"/>
</dbReference>
<dbReference type="InterPro" id="IPR036412">
    <property type="entry name" value="HAD-like_sf"/>
</dbReference>
<protein>
    <recommendedName>
        <fullName evidence="7">P-type Zn(2+) transporter</fullName>
        <ecNumber evidence="7">7.2.2.12</ecNumber>
    </recommendedName>
</protein>
<organism evidence="12 13">
    <name type="scientific">Nannocystis exedens</name>
    <dbReference type="NCBI Taxonomy" id="54"/>
    <lineage>
        <taxon>Bacteria</taxon>
        <taxon>Pseudomonadati</taxon>
        <taxon>Myxococcota</taxon>
        <taxon>Polyangia</taxon>
        <taxon>Nannocystales</taxon>
        <taxon>Nannocystaceae</taxon>
        <taxon>Nannocystis</taxon>
    </lineage>
</organism>
<dbReference type="NCBIfam" id="TIGR01494">
    <property type="entry name" value="ATPase_P-type"/>
    <property type="match status" value="1"/>
</dbReference>
<dbReference type="InterPro" id="IPR051014">
    <property type="entry name" value="Cation_Transport_ATPase_IB"/>
</dbReference>
<comment type="similarity">
    <text evidence="2 9">Belongs to the cation transport ATPase (P-type) (TC 3.A.3) family. Type IB subfamily.</text>
</comment>
<dbReference type="Gene3D" id="2.70.150.10">
    <property type="entry name" value="Calcium-transporting ATPase, cytoplasmic transduction domain A"/>
    <property type="match status" value="1"/>
</dbReference>
<evidence type="ECO:0000256" key="7">
    <source>
        <dbReference type="ARBA" id="ARBA00039097"/>
    </source>
</evidence>
<dbReference type="GO" id="GO:0016887">
    <property type="term" value="F:ATP hydrolysis activity"/>
    <property type="evidence" value="ECO:0007669"/>
    <property type="project" value="InterPro"/>
</dbReference>
<dbReference type="GO" id="GO:0016463">
    <property type="term" value="F:P-type zinc transporter activity"/>
    <property type="evidence" value="ECO:0007669"/>
    <property type="project" value="UniProtKB-EC"/>
</dbReference>
<evidence type="ECO:0000256" key="3">
    <source>
        <dbReference type="ARBA" id="ARBA00022692"/>
    </source>
</evidence>
<dbReference type="InterPro" id="IPR018303">
    <property type="entry name" value="ATPase_P-typ_P_site"/>
</dbReference>
<keyword evidence="9" id="KW-0547">Nucleotide-binding</keyword>
<dbReference type="InterPro" id="IPR023214">
    <property type="entry name" value="HAD_sf"/>
</dbReference>
<feature type="domain" description="P-type ATPase A" evidence="11">
    <location>
        <begin position="162"/>
        <end position="259"/>
    </location>
</feature>
<dbReference type="AlphaFoldDB" id="A0A1I1XF70"/>
<comment type="caution">
    <text evidence="9">Lacks conserved residue(s) required for the propagation of feature annotation.</text>
</comment>
<dbReference type="InterPro" id="IPR008250">
    <property type="entry name" value="ATPase_P-typ_transduc_dom_A_sf"/>
</dbReference>
<dbReference type="InterPro" id="IPR027256">
    <property type="entry name" value="P-typ_ATPase_IB"/>
</dbReference>
<keyword evidence="5 9" id="KW-1133">Transmembrane helix</keyword>
<keyword evidence="13" id="KW-1185">Reference proteome</keyword>
<dbReference type="PANTHER" id="PTHR48085">
    <property type="entry name" value="CADMIUM/ZINC-TRANSPORTING ATPASE HMA2-RELATED"/>
    <property type="match status" value="1"/>
</dbReference>
<dbReference type="PROSITE" id="PS00154">
    <property type="entry name" value="ATPASE_E1_E2"/>
    <property type="match status" value="1"/>
</dbReference>
<dbReference type="GO" id="GO:0005524">
    <property type="term" value="F:ATP binding"/>
    <property type="evidence" value="ECO:0007669"/>
    <property type="project" value="UniProtKB-UniRule"/>
</dbReference>
<comment type="catalytic activity">
    <reaction evidence="8">
        <text>Zn(2+)(in) + ATP + H2O = Zn(2+)(out) + ADP + phosphate + H(+)</text>
        <dbReference type="Rhea" id="RHEA:20621"/>
        <dbReference type="ChEBI" id="CHEBI:15377"/>
        <dbReference type="ChEBI" id="CHEBI:15378"/>
        <dbReference type="ChEBI" id="CHEBI:29105"/>
        <dbReference type="ChEBI" id="CHEBI:30616"/>
        <dbReference type="ChEBI" id="CHEBI:43474"/>
        <dbReference type="ChEBI" id="CHEBI:456216"/>
        <dbReference type="EC" id="7.2.2.12"/>
    </reaction>
</comment>
<dbReference type="GO" id="GO:0005886">
    <property type="term" value="C:plasma membrane"/>
    <property type="evidence" value="ECO:0007669"/>
    <property type="project" value="UniProtKB-SubCell"/>
</dbReference>
<dbReference type="PANTHER" id="PTHR48085:SF5">
    <property type="entry name" value="CADMIUM_ZINC-TRANSPORTING ATPASE HMA4-RELATED"/>
    <property type="match status" value="1"/>
</dbReference>
<evidence type="ECO:0000256" key="1">
    <source>
        <dbReference type="ARBA" id="ARBA00004370"/>
    </source>
</evidence>
<keyword evidence="9" id="KW-1003">Cell membrane</keyword>
<dbReference type="Pfam" id="PF00122">
    <property type="entry name" value="E1-E2_ATPase"/>
    <property type="match status" value="1"/>
</dbReference>
<dbReference type="OrthoDB" id="9763278at2"/>
<evidence type="ECO:0000313" key="12">
    <source>
        <dbReference type="EMBL" id="SFE06005.1"/>
    </source>
</evidence>
<dbReference type="EMBL" id="FOMX01000008">
    <property type="protein sequence ID" value="SFE06005.1"/>
    <property type="molecule type" value="Genomic_DNA"/>
</dbReference>
<evidence type="ECO:0000256" key="9">
    <source>
        <dbReference type="RuleBase" id="RU362081"/>
    </source>
</evidence>
<dbReference type="PROSITE" id="PS01229">
    <property type="entry name" value="COF_2"/>
    <property type="match status" value="1"/>
</dbReference>
<keyword evidence="4" id="KW-1278">Translocase</keyword>
<feature type="transmembrane region" description="Helical" evidence="9">
    <location>
        <begin position="112"/>
        <end position="138"/>
    </location>
</feature>
<dbReference type="Gene3D" id="3.40.1110.10">
    <property type="entry name" value="Calcium-transporting ATPase, cytoplasmic domain N"/>
    <property type="match status" value="1"/>
</dbReference>
<comment type="subcellular location">
    <subcellularLocation>
        <location evidence="9">Cell membrane</location>
    </subcellularLocation>
    <subcellularLocation>
        <location evidence="1">Membrane</location>
    </subcellularLocation>
</comment>
<evidence type="ECO:0000259" key="11">
    <source>
        <dbReference type="Pfam" id="PF00122"/>
    </source>
</evidence>
<dbReference type="InterPro" id="IPR059000">
    <property type="entry name" value="ATPase_P-type_domA"/>
</dbReference>
<evidence type="ECO:0000256" key="4">
    <source>
        <dbReference type="ARBA" id="ARBA00022967"/>
    </source>
</evidence>
<feature type="compositionally biased region" description="Basic and acidic residues" evidence="10">
    <location>
        <begin position="654"/>
        <end position="666"/>
    </location>
</feature>